<dbReference type="Pfam" id="PF11208">
    <property type="entry name" value="DUF2992"/>
    <property type="match status" value="1"/>
</dbReference>
<feature type="compositionally biased region" description="Basic residues" evidence="1">
    <location>
        <begin position="127"/>
        <end position="138"/>
    </location>
</feature>
<accession>A0ABS6EDT1</accession>
<evidence type="ECO:0000313" key="2">
    <source>
        <dbReference type="EMBL" id="MBU5483362.1"/>
    </source>
</evidence>
<dbReference type="EMBL" id="JAHLQF010000001">
    <property type="protein sequence ID" value="MBU5483362.1"/>
    <property type="molecule type" value="Genomic_DNA"/>
</dbReference>
<feature type="region of interest" description="Disordered" evidence="1">
    <location>
        <begin position="104"/>
        <end position="138"/>
    </location>
</feature>
<dbReference type="PIRSF" id="PIRSF021328">
    <property type="entry name" value="UCP021328"/>
    <property type="match status" value="1"/>
</dbReference>
<evidence type="ECO:0000313" key="3">
    <source>
        <dbReference type="Proteomes" id="UP000726170"/>
    </source>
</evidence>
<protein>
    <submittedName>
        <fullName evidence="2">YjdF family protein</fullName>
    </submittedName>
</protein>
<comment type="caution">
    <text evidence="2">The sequence shown here is derived from an EMBL/GenBank/DDBJ whole genome shotgun (WGS) entry which is preliminary data.</text>
</comment>
<dbReference type="InterPro" id="IPR016787">
    <property type="entry name" value="UCP021328"/>
</dbReference>
<dbReference type="Proteomes" id="UP000726170">
    <property type="component" value="Unassembled WGS sequence"/>
</dbReference>
<sequence length="138" mass="16664">MYASVKLTVFFEEPFWVGVLEKCDYDSICVCRVVFGEEPKDYEIYEFLLKEYRNLKFSSPISTDKIEKDKINPKRLQRKIKREIKNTGVGTKAQLAMKQQYEVNKTEKRKISREEKEQEKERQYALRQHKKKEKHRGH</sequence>
<proteinExistence type="predicted"/>
<dbReference type="RefSeq" id="WP_216437746.1">
    <property type="nucleotide sequence ID" value="NZ_JAHLQF010000001.1"/>
</dbReference>
<feature type="compositionally biased region" description="Basic and acidic residues" evidence="1">
    <location>
        <begin position="112"/>
        <end position="124"/>
    </location>
</feature>
<evidence type="ECO:0000256" key="1">
    <source>
        <dbReference type="SAM" id="MobiDB-lite"/>
    </source>
</evidence>
<gene>
    <name evidence="2" type="ORF">KQI86_03415</name>
</gene>
<keyword evidence="3" id="KW-1185">Reference proteome</keyword>
<reference evidence="2 3" key="1">
    <citation type="submission" date="2021-06" db="EMBL/GenBank/DDBJ databases">
        <authorList>
            <person name="Sun Q."/>
            <person name="Li D."/>
        </authorList>
    </citation>
    <scope>NUCLEOTIDE SEQUENCE [LARGE SCALE GENOMIC DNA]</scope>
    <source>
        <strain evidence="2 3">MSJ-11</strain>
    </source>
</reference>
<name>A0ABS6EDT1_9CLOT</name>
<organism evidence="2 3">
    <name type="scientific">Clostridium mobile</name>
    <dbReference type="NCBI Taxonomy" id="2841512"/>
    <lineage>
        <taxon>Bacteria</taxon>
        <taxon>Bacillati</taxon>
        <taxon>Bacillota</taxon>
        <taxon>Clostridia</taxon>
        <taxon>Eubacteriales</taxon>
        <taxon>Clostridiaceae</taxon>
        <taxon>Clostridium</taxon>
    </lineage>
</organism>